<proteinExistence type="predicted"/>
<evidence type="ECO:0000313" key="2">
    <source>
        <dbReference type="Proteomes" id="UP001589692"/>
    </source>
</evidence>
<evidence type="ECO:0000313" key="1">
    <source>
        <dbReference type="EMBL" id="MFB9949977.1"/>
    </source>
</evidence>
<reference evidence="1 2" key="1">
    <citation type="submission" date="2024-09" db="EMBL/GenBank/DDBJ databases">
        <authorList>
            <person name="Sun Q."/>
            <person name="Mori K."/>
        </authorList>
    </citation>
    <scope>NUCLEOTIDE SEQUENCE [LARGE SCALE GENOMIC DNA]</scope>
    <source>
        <strain evidence="1 2">TBRC 4938</strain>
    </source>
</reference>
<keyword evidence="2" id="KW-1185">Reference proteome</keyword>
<dbReference type="Proteomes" id="UP001589692">
    <property type="component" value="Unassembled WGS sequence"/>
</dbReference>
<accession>A0ABV6AHE7</accession>
<dbReference type="RefSeq" id="WP_377261683.1">
    <property type="nucleotide sequence ID" value="NZ_JBHMAA010000015.1"/>
</dbReference>
<gene>
    <name evidence="1" type="ORF">ACFFP0_14020</name>
</gene>
<comment type="caution">
    <text evidence="1">The sequence shown here is derived from an EMBL/GenBank/DDBJ whole genome shotgun (WGS) entry which is preliminary data.</text>
</comment>
<sequence>MAVTKIALASQWKSVTDILDCLRRAREFREQQIKLLDSLEKRVDLRRTEFTQSLADLPAAARLQLVTRVTNGLRADLKRQTADTRRAYIQSINQISAEVEPVKPHYQSAMQLLMRDNIGSERRSRLTYQTESSGPAELASLAALSASTKDRELGAAVCVRAFAMAADQRRFSPQELADHLTGEDYRKVNQAFLEIERLAIEAVHADTAFERGQSNPGRSVRLALRKRSETAIGADLDNLEGQIEQATKGQPEAFR</sequence>
<protein>
    <submittedName>
        <fullName evidence="1">Uncharacterized protein</fullName>
    </submittedName>
</protein>
<name>A0ABV6AHE7_9HYPH</name>
<organism evidence="1 2">
    <name type="scientific">Rhizobium puerariae</name>
    <dbReference type="NCBI Taxonomy" id="1585791"/>
    <lineage>
        <taxon>Bacteria</taxon>
        <taxon>Pseudomonadati</taxon>
        <taxon>Pseudomonadota</taxon>
        <taxon>Alphaproteobacteria</taxon>
        <taxon>Hyphomicrobiales</taxon>
        <taxon>Rhizobiaceae</taxon>
        <taxon>Rhizobium/Agrobacterium group</taxon>
        <taxon>Rhizobium</taxon>
    </lineage>
</organism>
<dbReference type="EMBL" id="JBHMAA010000015">
    <property type="protein sequence ID" value="MFB9949977.1"/>
    <property type="molecule type" value="Genomic_DNA"/>
</dbReference>